<dbReference type="RefSeq" id="WP_189362521.1">
    <property type="nucleotide sequence ID" value="NZ_BMWZ01000009.1"/>
</dbReference>
<name>A0A918RCM5_9FLAO</name>
<reference evidence="2" key="1">
    <citation type="journal article" date="2014" name="Int. J. Syst. Evol. Microbiol.">
        <title>Complete genome sequence of Corynebacterium casei LMG S-19264T (=DSM 44701T), isolated from a smear-ripened cheese.</title>
        <authorList>
            <consortium name="US DOE Joint Genome Institute (JGI-PGF)"/>
            <person name="Walter F."/>
            <person name="Albersmeier A."/>
            <person name="Kalinowski J."/>
            <person name="Ruckert C."/>
        </authorList>
    </citation>
    <scope>NUCLEOTIDE SEQUENCE</scope>
    <source>
        <strain evidence="2">KCTC 12710</strain>
    </source>
</reference>
<evidence type="ECO:0000313" key="2">
    <source>
        <dbReference type="EMBL" id="GGZ91823.1"/>
    </source>
</evidence>
<keyword evidence="1" id="KW-0732">Signal</keyword>
<reference evidence="2" key="2">
    <citation type="submission" date="2020-09" db="EMBL/GenBank/DDBJ databases">
        <authorList>
            <person name="Sun Q."/>
            <person name="Kim S."/>
        </authorList>
    </citation>
    <scope>NUCLEOTIDE SEQUENCE</scope>
    <source>
        <strain evidence="2">KCTC 12710</strain>
    </source>
</reference>
<proteinExistence type="predicted"/>
<evidence type="ECO:0000313" key="3">
    <source>
        <dbReference type="Proteomes" id="UP000636004"/>
    </source>
</evidence>
<feature type="chain" id="PRO_5036688624" evidence="1">
    <location>
        <begin position="26"/>
        <end position="161"/>
    </location>
</feature>
<dbReference type="EMBL" id="BMWZ01000009">
    <property type="protein sequence ID" value="GGZ91823.1"/>
    <property type="molecule type" value="Genomic_DNA"/>
</dbReference>
<gene>
    <name evidence="2" type="ORF">GCM10007028_32830</name>
</gene>
<dbReference type="Proteomes" id="UP000636004">
    <property type="component" value="Unassembled WGS sequence"/>
</dbReference>
<dbReference type="PROSITE" id="PS51257">
    <property type="entry name" value="PROKAR_LIPOPROTEIN"/>
    <property type="match status" value="1"/>
</dbReference>
<dbReference type="AlphaFoldDB" id="A0A918RCM5"/>
<evidence type="ECO:0000256" key="1">
    <source>
        <dbReference type="SAM" id="SignalP"/>
    </source>
</evidence>
<sequence>MMYNQVKKILSILTIFVSTSMSCFGQNSDSEINLIQEIFGLEKTEMLSELLGDVNDEFWSTYKEYEEKRMALGKERLALIRSYSEAYDSLTDEKIDQLLKDIQTQSKNTENLINQYTKKIKKVSGSKVAAQFYQLETYLLAAVRVKIMEITPIIGELDPQY</sequence>
<accession>A0A918RCM5</accession>
<feature type="signal peptide" evidence="1">
    <location>
        <begin position="1"/>
        <end position="25"/>
    </location>
</feature>
<protein>
    <submittedName>
        <fullName evidence="2">Uncharacterized protein</fullName>
    </submittedName>
</protein>
<keyword evidence="3" id="KW-1185">Reference proteome</keyword>
<organism evidence="2 3">
    <name type="scientific">Algibacter mikhailovii</name>
    <dbReference type="NCBI Taxonomy" id="425498"/>
    <lineage>
        <taxon>Bacteria</taxon>
        <taxon>Pseudomonadati</taxon>
        <taxon>Bacteroidota</taxon>
        <taxon>Flavobacteriia</taxon>
        <taxon>Flavobacteriales</taxon>
        <taxon>Flavobacteriaceae</taxon>
        <taxon>Algibacter</taxon>
    </lineage>
</organism>
<comment type="caution">
    <text evidence="2">The sequence shown here is derived from an EMBL/GenBank/DDBJ whole genome shotgun (WGS) entry which is preliminary data.</text>
</comment>